<accession>A0ABM4B7I5</accession>
<evidence type="ECO:0000313" key="2">
    <source>
        <dbReference type="Proteomes" id="UP001652625"/>
    </source>
</evidence>
<gene>
    <name evidence="3" type="primary">LOC136075466</name>
</gene>
<organism evidence="2 3">
    <name type="scientific">Hydra vulgaris</name>
    <name type="common">Hydra</name>
    <name type="synonym">Hydra attenuata</name>
    <dbReference type="NCBI Taxonomy" id="6087"/>
    <lineage>
        <taxon>Eukaryota</taxon>
        <taxon>Metazoa</taxon>
        <taxon>Cnidaria</taxon>
        <taxon>Hydrozoa</taxon>
        <taxon>Hydroidolina</taxon>
        <taxon>Anthoathecata</taxon>
        <taxon>Aplanulata</taxon>
        <taxon>Hydridae</taxon>
        <taxon>Hydra</taxon>
    </lineage>
</organism>
<reference evidence="2" key="1">
    <citation type="submission" date="2025-05" db="UniProtKB">
        <authorList>
            <consortium name="RefSeq"/>
        </authorList>
    </citation>
    <scope>NUCLEOTIDE SEQUENCE [LARGE SCALE GENOMIC DNA]</scope>
</reference>
<evidence type="ECO:0000313" key="3">
    <source>
        <dbReference type="RefSeq" id="XP_065644822.1"/>
    </source>
</evidence>
<name>A0ABM4B7I5_HYDVU</name>
<feature type="region of interest" description="Disordered" evidence="1">
    <location>
        <begin position="86"/>
        <end position="131"/>
    </location>
</feature>
<proteinExistence type="predicted"/>
<dbReference type="GeneID" id="136075466"/>
<feature type="compositionally biased region" description="Basic residues" evidence="1">
    <location>
        <begin position="112"/>
        <end position="131"/>
    </location>
</feature>
<dbReference type="Proteomes" id="UP001652625">
    <property type="component" value="Chromosome 01"/>
</dbReference>
<dbReference type="RefSeq" id="XP_065644822.1">
    <property type="nucleotide sequence ID" value="XM_065788750.1"/>
</dbReference>
<sequence>MGGSKKNLFVLPGGERLTGRTQCVASSVGANIITSVAPATTVASGSTLNNVDNNEERVSGRSITASSSSCENESLTFEEYKRHCSQHPGPLSERSFNKWQSNGGMDEPSFKWRAHPYRGVGRQKKKQQPKG</sequence>
<protein>
    <submittedName>
        <fullName evidence="3">Uncharacterized protein LOC136075466</fullName>
    </submittedName>
</protein>
<evidence type="ECO:0000256" key="1">
    <source>
        <dbReference type="SAM" id="MobiDB-lite"/>
    </source>
</evidence>
<reference evidence="3" key="2">
    <citation type="submission" date="2025-08" db="UniProtKB">
        <authorList>
            <consortium name="RefSeq"/>
        </authorList>
    </citation>
    <scope>IDENTIFICATION</scope>
</reference>
<keyword evidence="2" id="KW-1185">Reference proteome</keyword>